<organism evidence="6 7">
    <name type="scientific">Actinokineospora diospyrosa</name>
    <dbReference type="NCBI Taxonomy" id="103728"/>
    <lineage>
        <taxon>Bacteria</taxon>
        <taxon>Bacillati</taxon>
        <taxon>Actinomycetota</taxon>
        <taxon>Actinomycetes</taxon>
        <taxon>Pseudonocardiales</taxon>
        <taxon>Pseudonocardiaceae</taxon>
        <taxon>Actinokineospora</taxon>
    </lineage>
</organism>
<dbReference type="EMBL" id="JAMTCO010000003">
    <property type="protein sequence ID" value="MCP2268730.1"/>
    <property type="molecule type" value="Genomic_DNA"/>
</dbReference>
<feature type="DNA-binding region" description="H-T-H motif" evidence="4">
    <location>
        <begin position="37"/>
        <end position="56"/>
    </location>
</feature>
<proteinExistence type="predicted"/>
<evidence type="ECO:0000313" key="6">
    <source>
        <dbReference type="EMBL" id="MCP2268730.1"/>
    </source>
</evidence>
<sequence length="197" mass="21098">MATYASVSGKRQGAVTPARVVAAALGLTARHGLEDWTLRQLAGEIGAYPAVIYHHVGDREAVVAAVLERVVAELPLPPDELPWRGWFERLLTDARPVLRRYPGVARRLAVRGERVPALHGVIDTGRAVLERAGFGERAAVVYTLLVTHAWQCIATEDDRAKLDQDPGGSDSDSAAAAVDIYTYGLACLLDGVTPVPG</sequence>
<dbReference type="PROSITE" id="PS50977">
    <property type="entry name" value="HTH_TETR_2"/>
    <property type="match status" value="1"/>
</dbReference>
<name>A0ABT1I7Y4_9PSEU</name>
<evidence type="ECO:0000259" key="5">
    <source>
        <dbReference type="PROSITE" id="PS50977"/>
    </source>
</evidence>
<dbReference type="PANTHER" id="PTHR30055:SF234">
    <property type="entry name" value="HTH-TYPE TRANSCRIPTIONAL REGULATOR BETI"/>
    <property type="match status" value="1"/>
</dbReference>
<evidence type="ECO:0000256" key="1">
    <source>
        <dbReference type="ARBA" id="ARBA00023015"/>
    </source>
</evidence>
<dbReference type="SUPFAM" id="SSF46689">
    <property type="entry name" value="Homeodomain-like"/>
    <property type="match status" value="1"/>
</dbReference>
<dbReference type="Proteomes" id="UP001205185">
    <property type="component" value="Unassembled WGS sequence"/>
</dbReference>
<evidence type="ECO:0000313" key="7">
    <source>
        <dbReference type="Proteomes" id="UP001205185"/>
    </source>
</evidence>
<gene>
    <name evidence="6" type="ORF">LV75_001217</name>
</gene>
<dbReference type="InterPro" id="IPR009057">
    <property type="entry name" value="Homeodomain-like_sf"/>
</dbReference>
<dbReference type="PANTHER" id="PTHR30055">
    <property type="entry name" value="HTH-TYPE TRANSCRIPTIONAL REGULATOR RUTR"/>
    <property type="match status" value="1"/>
</dbReference>
<keyword evidence="2 4" id="KW-0238">DNA-binding</keyword>
<comment type="caution">
    <text evidence="6">The sequence shown here is derived from an EMBL/GenBank/DDBJ whole genome shotgun (WGS) entry which is preliminary data.</text>
</comment>
<dbReference type="InterPro" id="IPR050109">
    <property type="entry name" value="HTH-type_TetR-like_transc_reg"/>
</dbReference>
<dbReference type="InterPro" id="IPR036271">
    <property type="entry name" value="Tet_transcr_reg_TetR-rel_C_sf"/>
</dbReference>
<evidence type="ECO:0000256" key="2">
    <source>
        <dbReference type="ARBA" id="ARBA00023125"/>
    </source>
</evidence>
<dbReference type="Gene3D" id="1.10.357.10">
    <property type="entry name" value="Tetracycline Repressor, domain 2"/>
    <property type="match status" value="1"/>
</dbReference>
<evidence type="ECO:0000256" key="4">
    <source>
        <dbReference type="PROSITE-ProRule" id="PRU00335"/>
    </source>
</evidence>
<feature type="domain" description="HTH tetR-type" evidence="5">
    <location>
        <begin position="14"/>
        <end position="74"/>
    </location>
</feature>
<keyword evidence="3" id="KW-0804">Transcription</keyword>
<reference evidence="6 7" key="1">
    <citation type="submission" date="2022-06" db="EMBL/GenBank/DDBJ databases">
        <title>Genomic Encyclopedia of Archaeal and Bacterial Type Strains, Phase II (KMG-II): from individual species to whole genera.</title>
        <authorList>
            <person name="Goeker M."/>
        </authorList>
    </citation>
    <scope>NUCLEOTIDE SEQUENCE [LARGE SCALE GENOMIC DNA]</scope>
    <source>
        <strain evidence="6 7">DSM 44255</strain>
    </source>
</reference>
<dbReference type="InterPro" id="IPR001647">
    <property type="entry name" value="HTH_TetR"/>
</dbReference>
<dbReference type="SUPFAM" id="SSF48498">
    <property type="entry name" value="Tetracyclin repressor-like, C-terminal domain"/>
    <property type="match status" value="1"/>
</dbReference>
<dbReference type="RefSeq" id="WP_253885640.1">
    <property type="nucleotide sequence ID" value="NZ_BAAAVB010000001.1"/>
</dbReference>
<evidence type="ECO:0000256" key="3">
    <source>
        <dbReference type="ARBA" id="ARBA00023163"/>
    </source>
</evidence>
<keyword evidence="1" id="KW-0805">Transcription regulation</keyword>
<keyword evidence="7" id="KW-1185">Reference proteome</keyword>
<accession>A0ABT1I7Y4</accession>
<protein>
    <submittedName>
        <fullName evidence="6">Transcriptional regulator, TetR family</fullName>
    </submittedName>
</protein>